<accession>A0A640TUX6</accession>
<protein>
    <submittedName>
        <fullName evidence="2">Uncharacterized protein</fullName>
    </submittedName>
</protein>
<feature type="compositionally biased region" description="Basic and acidic residues" evidence="1">
    <location>
        <begin position="11"/>
        <end position="26"/>
    </location>
</feature>
<dbReference type="EMBL" id="BLIP01000002">
    <property type="protein sequence ID" value="GFE25936.1"/>
    <property type="molecule type" value="Genomic_DNA"/>
</dbReference>
<comment type="caution">
    <text evidence="2">The sequence shown here is derived from an EMBL/GenBank/DDBJ whole genome shotgun (WGS) entry which is preliminary data.</text>
</comment>
<feature type="region of interest" description="Disordered" evidence="1">
    <location>
        <begin position="1"/>
        <end position="26"/>
    </location>
</feature>
<sequence>MQRLAAAPSLDGHESTPVKAEADRREATVSGVVVRVVDV</sequence>
<gene>
    <name evidence="2" type="ORF">Sliba_63890</name>
</gene>
<proteinExistence type="predicted"/>
<evidence type="ECO:0000313" key="2">
    <source>
        <dbReference type="EMBL" id="GFE25936.1"/>
    </source>
</evidence>
<dbReference type="AlphaFoldDB" id="A0A640TUX6"/>
<dbReference type="Proteomes" id="UP000429552">
    <property type="component" value="Unassembled WGS sequence"/>
</dbReference>
<name>A0A640TUX6_STRNI</name>
<reference evidence="2 3" key="1">
    <citation type="submission" date="2019-12" db="EMBL/GenBank/DDBJ databases">
        <title>Whole genome shotgun sequence of Streptomyces libani subsp. libani NBRC 13452.</title>
        <authorList>
            <person name="Ichikawa N."/>
            <person name="Kimura A."/>
            <person name="Kitahashi Y."/>
            <person name="Komaki H."/>
            <person name="Tamura T."/>
        </authorList>
    </citation>
    <scope>NUCLEOTIDE SEQUENCE [LARGE SCALE GENOMIC DNA]</scope>
    <source>
        <strain evidence="2 3">NBRC 13452</strain>
    </source>
</reference>
<evidence type="ECO:0000313" key="3">
    <source>
        <dbReference type="Proteomes" id="UP000429552"/>
    </source>
</evidence>
<organism evidence="2 3">
    <name type="scientific">Streptomyces nigrescens</name>
    <dbReference type="NCBI Taxonomy" id="1920"/>
    <lineage>
        <taxon>Bacteria</taxon>
        <taxon>Bacillati</taxon>
        <taxon>Actinomycetota</taxon>
        <taxon>Actinomycetes</taxon>
        <taxon>Kitasatosporales</taxon>
        <taxon>Streptomycetaceae</taxon>
        <taxon>Streptomyces</taxon>
    </lineage>
</organism>
<evidence type="ECO:0000256" key="1">
    <source>
        <dbReference type="SAM" id="MobiDB-lite"/>
    </source>
</evidence>